<dbReference type="Pfam" id="PF00083">
    <property type="entry name" value="Sugar_tr"/>
    <property type="match status" value="1"/>
</dbReference>
<evidence type="ECO:0000256" key="5">
    <source>
        <dbReference type="ARBA" id="ARBA00022989"/>
    </source>
</evidence>
<dbReference type="PANTHER" id="PTHR48022:SF23">
    <property type="entry name" value="MAJOR FACILITATOR SUPERFAMILY (MFS) PROFILE DOMAIN-CONTAINING PROTEIN"/>
    <property type="match status" value="1"/>
</dbReference>
<comment type="subcellular location">
    <subcellularLocation>
        <location evidence="1">Membrane</location>
        <topology evidence="1">Multi-pass membrane protein</topology>
    </subcellularLocation>
</comment>
<feature type="transmembrane region" description="Helical" evidence="8">
    <location>
        <begin position="89"/>
        <end position="108"/>
    </location>
</feature>
<proteinExistence type="inferred from homology"/>
<dbReference type="EMBL" id="JARVKF010000402">
    <property type="protein sequence ID" value="KAK9417025.1"/>
    <property type="molecule type" value="Genomic_DNA"/>
</dbReference>
<keyword evidence="4 8" id="KW-0812">Transmembrane</keyword>
<dbReference type="Proteomes" id="UP001408356">
    <property type="component" value="Unassembled WGS sequence"/>
</dbReference>
<feature type="transmembrane region" description="Helical" evidence="8">
    <location>
        <begin position="445"/>
        <end position="463"/>
    </location>
</feature>
<gene>
    <name evidence="10" type="ORF">SUNI508_09264</name>
</gene>
<keyword evidence="11" id="KW-1185">Reference proteome</keyword>
<sequence length="510" mass="55074">MAILENLKKHKAAIAVSAAVNVGSCLFGFDTGVAGGVVALASFKNEFNLASSTAVYAEASSNIIALLNAGAFFGTFIPPILNKFFGRKILLAIAGSFFLLGGILQVAASGPTLALIYAGRVIAGLGVGMISNVAPVFVAEAAPKHLRGIMMSLFEMFLVSGGMLAYWTTYGCSVHLAPTAAQWRTPLSLQIVLAALVVISTFLVPESPRWLAKQDRYDEATQNLCYLRNASPDSAEIVDEMAEIRAQIHEELSATQGRTMRELLERHNLIRLMWALGVGLFAMWCGHNAILYYGPTVFAQIGYTGQNAALMASGVFTCIKFASTIIFIVGGVHIFRRKTLMTGGAFFMGAFLFGLGAVLKRYPPAIAGNGAGSSSAQGMMALIYLFVVAYSVSWGPLQWIYIGEIFPTRIRDYGMGIGAANIWLWNFVVSKITPISILNIGWKTWMVFGTLNAVAAVFAWLLPETKDLSLEEMDVLFGVIDESTRQHDIEKNLQGTKIGKVSSTAEEKKV</sequence>
<feature type="transmembrane region" description="Helical" evidence="8">
    <location>
        <begin position="12"/>
        <end position="43"/>
    </location>
</feature>
<evidence type="ECO:0000256" key="4">
    <source>
        <dbReference type="ARBA" id="ARBA00022692"/>
    </source>
</evidence>
<feature type="transmembrane region" description="Helical" evidence="8">
    <location>
        <begin position="413"/>
        <end position="433"/>
    </location>
</feature>
<feature type="domain" description="Major facilitator superfamily (MFS) profile" evidence="9">
    <location>
        <begin position="16"/>
        <end position="467"/>
    </location>
</feature>
<feature type="transmembrane region" description="Helical" evidence="8">
    <location>
        <begin position="339"/>
        <end position="359"/>
    </location>
</feature>
<feature type="transmembrane region" description="Helical" evidence="8">
    <location>
        <begin position="149"/>
        <end position="167"/>
    </location>
</feature>
<dbReference type="NCBIfam" id="TIGR00879">
    <property type="entry name" value="SP"/>
    <property type="match status" value="1"/>
</dbReference>
<dbReference type="InterPro" id="IPR005828">
    <property type="entry name" value="MFS_sugar_transport-like"/>
</dbReference>
<comment type="similarity">
    <text evidence="2 7">Belongs to the major facilitator superfamily. Sugar transporter (TC 2.A.1.1) family.</text>
</comment>
<dbReference type="InterPro" id="IPR020846">
    <property type="entry name" value="MFS_dom"/>
</dbReference>
<evidence type="ECO:0000259" key="9">
    <source>
        <dbReference type="PROSITE" id="PS50850"/>
    </source>
</evidence>
<feature type="transmembrane region" description="Helical" evidence="8">
    <location>
        <begin position="114"/>
        <end position="137"/>
    </location>
</feature>
<name>A0ABR2UQU1_9PEZI</name>
<keyword evidence="6 8" id="KW-0472">Membrane</keyword>
<feature type="transmembrane region" description="Helical" evidence="8">
    <location>
        <begin position="310"/>
        <end position="332"/>
    </location>
</feature>
<dbReference type="InterPro" id="IPR005829">
    <property type="entry name" value="Sugar_transporter_CS"/>
</dbReference>
<evidence type="ECO:0000256" key="8">
    <source>
        <dbReference type="SAM" id="Phobius"/>
    </source>
</evidence>
<feature type="transmembrane region" description="Helical" evidence="8">
    <location>
        <begin position="187"/>
        <end position="204"/>
    </location>
</feature>
<feature type="transmembrane region" description="Helical" evidence="8">
    <location>
        <begin position="379"/>
        <end position="401"/>
    </location>
</feature>
<accession>A0ABR2UQU1</accession>
<evidence type="ECO:0000256" key="7">
    <source>
        <dbReference type="RuleBase" id="RU003346"/>
    </source>
</evidence>
<keyword evidence="3 7" id="KW-0813">Transport</keyword>
<keyword evidence="5 8" id="KW-1133">Transmembrane helix</keyword>
<dbReference type="InterPro" id="IPR050360">
    <property type="entry name" value="MFS_Sugar_Transporters"/>
</dbReference>
<dbReference type="InterPro" id="IPR003663">
    <property type="entry name" value="Sugar/inositol_transpt"/>
</dbReference>
<evidence type="ECO:0000256" key="1">
    <source>
        <dbReference type="ARBA" id="ARBA00004141"/>
    </source>
</evidence>
<organism evidence="10 11">
    <name type="scientific">Seiridium unicorne</name>
    <dbReference type="NCBI Taxonomy" id="138068"/>
    <lineage>
        <taxon>Eukaryota</taxon>
        <taxon>Fungi</taxon>
        <taxon>Dikarya</taxon>
        <taxon>Ascomycota</taxon>
        <taxon>Pezizomycotina</taxon>
        <taxon>Sordariomycetes</taxon>
        <taxon>Xylariomycetidae</taxon>
        <taxon>Amphisphaeriales</taxon>
        <taxon>Sporocadaceae</taxon>
        <taxon>Seiridium</taxon>
    </lineage>
</organism>
<dbReference type="PRINTS" id="PR00171">
    <property type="entry name" value="SUGRTRNSPORT"/>
</dbReference>
<dbReference type="PROSITE" id="PS00217">
    <property type="entry name" value="SUGAR_TRANSPORT_2"/>
    <property type="match status" value="1"/>
</dbReference>
<dbReference type="PROSITE" id="PS50850">
    <property type="entry name" value="MFS"/>
    <property type="match status" value="1"/>
</dbReference>
<evidence type="ECO:0000256" key="3">
    <source>
        <dbReference type="ARBA" id="ARBA00022448"/>
    </source>
</evidence>
<feature type="transmembrane region" description="Helical" evidence="8">
    <location>
        <begin position="269"/>
        <end position="290"/>
    </location>
</feature>
<dbReference type="SUPFAM" id="SSF103473">
    <property type="entry name" value="MFS general substrate transporter"/>
    <property type="match status" value="1"/>
</dbReference>
<feature type="transmembrane region" description="Helical" evidence="8">
    <location>
        <begin position="63"/>
        <end position="82"/>
    </location>
</feature>
<dbReference type="PANTHER" id="PTHR48022">
    <property type="entry name" value="PLASTIDIC GLUCOSE TRANSPORTER 4"/>
    <property type="match status" value="1"/>
</dbReference>
<protein>
    <submittedName>
        <fullName evidence="10">Major facilitator superfamily (MFS) profile domain-containing protein</fullName>
    </submittedName>
</protein>
<evidence type="ECO:0000313" key="10">
    <source>
        <dbReference type="EMBL" id="KAK9417025.1"/>
    </source>
</evidence>
<evidence type="ECO:0000256" key="6">
    <source>
        <dbReference type="ARBA" id="ARBA00023136"/>
    </source>
</evidence>
<evidence type="ECO:0000256" key="2">
    <source>
        <dbReference type="ARBA" id="ARBA00010992"/>
    </source>
</evidence>
<reference evidence="10 11" key="1">
    <citation type="journal article" date="2024" name="J. Plant Pathol.">
        <title>Sequence and assembly of the genome of Seiridium unicorne, isolate CBS 538.82, causal agent of cypress canker disease.</title>
        <authorList>
            <person name="Scali E."/>
            <person name="Rocca G.D."/>
            <person name="Danti R."/>
            <person name="Garbelotto M."/>
            <person name="Barberini S."/>
            <person name="Baroncelli R."/>
            <person name="Emiliani G."/>
        </authorList>
    </citation>
    <scope>NUCLEOTIDE SEQUENCE [LARGE SCALE GENOMIC DNA]</scope>
    <source>
        <strain evidence="10 11">BM-138-508</strain>
    </source>
</reference>
<comment type="caution">
    <text evidence="10">The sequence shown here is derived from an EMBL/GenBank/DDBJ whole genome shotgun (WGS) entry which is preliminary data.</text>
</comment>
<dbReference type="Gene3D" id="1.20.1250.20">
    <property type="entry name" value="MFS general substrate transporter like domains"/>
    <property type="match status" value="1"/>
</dbReference>
<dbReference type="InterPro" id="IPR036259">
    <property type="entry name" value="MFS_trans_sf"/>
</dbReference>
<evidence type="ECO:0000313" key="11">
    <source>
        <dbReference type="Proteomes" id="UP001408356"/>
    </source>
</evidence>